<accession>A0A518DXM7</accession>
<organism evidence="2 3">
    <name type="scientific">Lignipirellula cremea</name>
    <dbReference type="NCBI Taxonomy" id="2528010"/>
    <lineage>
        <taxon>Bacteria</taxon>
        <taxon>Pseudomonadati</taxon>
        <taxon>Planctomycetota</taxon>
        <taxon>Planctomycetia</taxon>
        <taxon>Pirellulales</taxon>
        <taxon>Pirellulaceae</taxon>
        <taxon>Lignipirellula</taxon>
    </lineage>
</organism>
<keyword evidence="3" id="KW-1185">Reference proteome</keyword>
<dbReference type="RefSeq" id="WP_145055203.1">
    <property type="nucleotide sequence ID" value="NZ_CP036433.1"/>
</dbReference>
<sequence>MSSEQTEFRNSSHETRRSSDAEVSDMRKVRNASRAFNLAGLGIADRRLLLRRAMRRRELMRFSGLRLACLIIDYGVMLDEDSDPIEVILDYEFRNRSKHSA</sequence>
<dbReference type="EMBL" id="CP036433">
    <property type="protein sequence ID" value="QDU96582.1"/>
    <property type="molecule type" value="Genomic_DNA"/>
</dbReference>
<dbReference type="Proteomes" id="UP000317648">
    <property type="component" value="Chromosome"/>
</dbReference>
<evidence type="ECO:0000313" key="3">
    <source>
        <dbReference type="Proteomes" id="UP000317648"/>
    </source>
</evidence>
<protein>
    <submittedName>
        <fullName evidence="2">Uncharacterized protein</fullName>
    </submittedName>
</protein>
<dbReference type="AlphaFoldDB" id="A0A518DXM7"/>
<gene>
    <name evidence="2" type="ORF">Pla8534_44030</name>
</gene>
<reference evidence="2 3" key="1">
    <citation type="submission" date="2019-02" db="EMBL/GenBank/DDBJ databases">
        <title>Deep-cultivation of Planctomycetes and their phenomic and genomic characterization uncovers novel biology.</title>
        <authorList>
            <person name="Wiegand S."/>
            <person name="Jogler M."/>
            <person name="Boedeker C."/>
            <person name="Pinto D."/>
            <person name="Vollmers J."/>
            <person name="Rivas-Marin E."/>
            <person name="Kohn T."/>
            <person name="Peeters S.H."/>
            <person name="Heuer A."/>
            <person name="Rast P."/>
            <person name="Oberbeckmann S."/>
            <person name="Bunk B."/>
            <person name="Jeske O."/>
            <person name="Meyerdierks A."/>
            <person name="Storesund J.E."/>
            <person name="Kallscheuer N."/>
            <person name="Luecker S."/>
            <person name="Lage O.M."/>
            <person name="Pohl T."/>
            <person name="Merkel B.J."/>
            <person name="Hornburger P."/>
            <person name="Mueller R.-W."/>
            <person name="Bruemmer F."/>
            <person name="Labrenz M."/>
            <person name="Spormann A.M."/>
            <person name="Op den Camp H."/>
            <person name="Overmann J."/>
            <person name="Amann R."/>
            <person name="Jetten M.S.M."/>
            <person name="Mascher T."/>
            <person name="Medema M.H."/>
            <person name="Devos D.P."/>
            <person name="Kaster A.-K."/>
            <person name="Ovreas L."/>
            <person name="Rohde M."/>
            <person name="Galperin M.Y."/>
            <person name="Jogler C."/>
        </authorList>
    </citation>
    <scope>NUCLEOTIDE SEQUENCE [LARGE SCALE GENOMIC DNA]</scope>
    <source>
        <strain evidence="2 3">Pla85_3_4</strain>
    </source>
</reference>
<feature type="region of interest" description="Disordered" evidence="1">
    <location>
        <begin position="1"/>
        <end position="25"/>
    </location>
</feature>
<name>A0A518DXM7_9BACT</name>
<dbReference type="KEGG" id="lcre:Pla8534_44030"/>
<evidence type="ECO:0000256" key="1">
    <source>
        <dbReference type="SAM" id="MobiDB-lite"/>
    </source>
</evidence>
<evidence type="ECO:0000313" key="2">
    <source>
        <dbReference type="EMBL" id="QDU96582.1"/>
    </source>
</evidence>
<proteinExistence type="predicted"/>